<dbReference type="OrthoDB" id="6813at2157"/>
<dbReference type="GO" id="GO:0051287">
    <property type="term" value="F:NAD binding"/>
    <property type="evidence" value="ECO:0007669"/>
    <property type="project" value="InterPro"/>
</dbReference>
<evidence type="ECO:0000256" key="6">
    <source>
        <dbReference type="ARBA" id="ARBA00023027"/>
    </source>
</evidence>
<dbReference type="PATRIC" id="fig|69014.16.peg.279"/>
<feature type="binding site" evidence="11 12">
    <location>
        <position position="218"/>
    </location>
    <ligand>
        <name>Mn(2+)</name>
        <dbReference type="ChEBI" id="CHEBI:29035"/>
    </ligand>
</feature>
<dbReference type="PDB" id="5HN6">
    <property type="method" value="X-ray"/>
    <property type="resolution" value="2.50 A"/>
    <property type="chains" value="A=1-347"/>
</dbReference>
<dbReference type="GeneID" id="78446782"/>
<dbReference type="PDB" id="5HN3">
    <property type="method" value="X-ray"/>
    <property type="resolution" value="1.70 A"/>
    <property type="chains" value="A=1-347"/>
</dbReference>
<feature type="binding site" evidence="12">
    <location>
        <position position="96"/>
    </location>
    <ligand>
        <name>D-threo-isocitrate</name>
        <dbReference type="ChEBI" id="CHEBI:15562"/>
    </ligand>
</feature>
<gene>
    <name evidence="8" type="ordered locus">TK0280</name>
</gene>
<keyword evidence="3 11" id="KW-0479">Metal-binding</keyword>
<comment type="cofactor">
    <cofactor evidence="1">
        <name>Mg(2+)</name>
        <dbReference type="ChEBI" id="CHEBI:18420"/>
    </cofactor>
</comment>
<dbReference type="SMR" id="Q5JFV8"/>
<dbReference type="PDBsum" id="5HN4"/>
<keyword evidence="5" id="KW-0560">Oxidoreductase</keyword>
<protein>
    <submittedName>
        <fullName evidence="8">Homoisocitrate dehydrogenase</fullName>
    </submittedName>
</protein>
<dbReference type="KEGG" id="tko:TK0280"/>
<reference evidence="10 11" key="2">
    <citation type="journal article" date="2017" name="Biochem. J.">
        <title>Structure and function of an ancestral-type beta-decarboxylating dehydrogenase from Thermococcus kodakarensis.</title>
        <authorList>
            <person name="Shimizu T."/>
            <person name="Yin L."/>
            <person name="Yoshida A."/>
            <person name="Yokooji Y."/>
            <person name="Hachisuka S.I."/>
            <person name="Sato T."/>
            <person name="Tomita T."/>
            <person name="Nishida H."/>
            <person name="Atomi H."/>
            <person name="Kuzuyama T."/>
            <person name="Nishiyama M."/>
        </authorList>
    </citation>
    <scope>X-RAY CRYSTALLOGRAPHY (1.70 ANGSTROMS) IN COMPLEX WITH D-THREO-ISOCITRATE AND MN(2+)</scope>
</reference>
<evidence type="ECO:0007829" key="12">
    <source>
        <dbReference type="PDB" id="5HN5"/>
    </source>
</evidence>
<dbReference type="STRING" id="69014.TK0280"/>
<feature type="domain" description="Isopropylmalate dehydrogenase-like" evidence="7">
    <location>
        <begin position="3"/>
        <end position="315"/>
    </location>
</feature>
<name>Q5JFV8_THEKO</name>
<dbReference type="PDBsum" id="5HN5"/>
<dbReference type="InterPro" id="IPR011828">
    <property type="entry name" value="LEU3_arc"/>
</dbReference>
<dbReference type="RefSeq" id="WP_011249235.1">
    <property type="nucleotide sequence ID" value="NC_006624.1"/>
</dbReference>
<dbReference type="HOGENOM" id="CLU_031953_0_1_2"/>
<keyword evidence="6" id="KW-0520">NAD</keyword>
<dbReference type="Proteomes" id="UP000000536">
    <property type="component" value="Chromosome"/>
</dbReference>
<reference evidence="8 9" key="1">
    <citation type="journal article" date="2005" name="Genome Res.">
        <title>Complete genome sequence of the hyperthermophilic archaeon Thermococcus kodakaraensis KOD1 and comparison with Pyrococcus genomes.</title>
        <authorList>
            <person name="Fukui T."/>
            <person name="Atomi H."/>
            <person name="Kanai T."/>
            <person name="Matsumi R."/>
            <person name="Fujiwara S."/>
            <person name="Imanaka T."/>
        </authorList>
    </citation>
    <scope>NUCLEOTIDE SEQUENCE [LARGE SCALE GENOMIC DNA]</scope>
    <source>
        <strain evidence="9">ATCC BAA-918 / JCM 12380 / KOD1</strain>
    </source>
</reference>
<dbReference type="PDBsum" id="5HN6"/>
<dbReference type="eggNOG" id="arCOG01163">
    <property type="taxonomic scope" value="Archaea"/>
</dbReference>
<feature type="binding site" evidence="12">
    <location>
        <position position="111"/>
    </location>
    <ligand>
        <name>D-threo-isocitrate</name>
        <dbReference type="ChEBI" id="CHEBI:15562"/>
    </ligand>
</feature>
<dbReference type="InParanoid" id="Q5JFV8"/>
<feature type="binding site" evidence="12">
    <location>
        <position position="163"/>
    </location>
    <ligand>
        <name>D-threo-isocitrate</name>
        <dbReference type="ChEBI" id="CHEBI:15562"/>
    </ligand>
</feature>
<evidence type="ECO:0000256" key="4">
    <source>
        <dbReference type="ARBA" id="ARBA00022842"/>
    </source>
</evidence>
<proteinExistence type="evidence at protein level"/>
<dbReference type="PDB" id="5HN5">
    <property type="method" value="X-ray"/>
    <property type="resolution" value="2.55 A"/>
    <property type="chains" value="A=1-347"/>
</dbReference>
<evidence type="ECO:0000313" key="8">
    <source>
        <dbReference type="EMBL" id="BAD84469.1"/>
    </source>
</evidence>
<dbReference type="GO" id="GO:0006102">
    <property type="term" value="P:isocitrate metabolic process"/>
    <property type="evidence" value="ECO:0000318"/>
    <property type="project" value="GO_Central"/>
</dbReference>
<feature type="binding site" evidence="12">
    <location>
        <position position="86"/>
    </location>
    <ligand>
        <name>D-threo-isocitrate</name>
        <dbReference type="ChEBI" id="CHEBI:15562"/>
    </ligand>
</feature>
<dbReference type="SUPFAM" id="SSF53659">
    <property type="entry name" value="Isocitrate/Isopropylmalate dehydrogenase-like"/>
    <property type="match status" value="1"/>
</dbReference>
<keyword evidence="10 11" id="KW-0002">3D-structure</keyword>
<dbReference type="InterPro" id="IPR024084">
    <property type="entry name" value="IsoPropMal-DH-like_dom"/>
</dbReference>
<dbReference type="GO" id="GO:0000287">
    <property type="term" value="F:magnesium ion binding"/>
    <property type="evidence" value="ECO:0007669"/>
    <property type="project" value="InterPro"/>
</dbReference>
<dbReference type="EMBL" id="AP006878">
    <property type="protein sequence ID" value="BAD84469.1"/>
    <property type="molecule type" value="Genomic_DNA"/>
</dbReference>
<dbReference type="PANTHER" id="PTHR11835">
    <property type="entry name" value="DECARBOXYLATING DEHYDROGENASES-ISOCITRATE, ISOPROPYLMALATE, TARTRATE"/>
    <property type="match status" value="1"/>
</dbReference>
<evidence type="ECO:0000256" key="1">
    <source>
        <dbReference type="ARBA" id="ARBA00001946"/>
    </source>
</evidence>
<dbReference type="PROSITE" id="PS00470">
    <property type="entry name" value="IDH_IMDH"/>
    <property type="match status" value="1"/>
</dbReference>
<dbReference type="PANTHER" id="PTHR11835:SF34">
    <property type="entry name" value="ISOCITRATE DEHYDROGENASE [NAD] SUBUNIT ALPHA, MITOCHONDRIAL"/>
    <property type="match status" value="1"/>
</dbReference>
<evidence type="ECO:0000256" key="2">
    <source>
        <dbReference type="ARBA" id="ARBA00007769"/>
    </source>
</evidence>
<keyword evidence="9" id="KW-1185">Reference proteome</keyword>
<feature type="binding site" evidence="12">
    <location>
        <position position="118"/>
    </location>
    <ligand>
        <name>D-threo-isocitrate</name>
        <dbReference type="ChEBI" id="CHEBI:15562"/>
    </ligand>
</feature>
<dbReference type="Gene3D" id="3.40.718.10">
    <property type="entry name" value="Isopropylmalate Dehydrogenase"/>
    <property type="match status" value="1"/>
</dbReference>
<dbReference type="AlphaFoldDB" id="Q5JFV8"/>
<dbReference type="SMART" id="SM01329">
    <property type="entry name" value="Iso_dh"/>
    <property type="match status" value="1"/>
</dbReference>
<dbReference type="FunCoup" id="Q5JFV8">
    <property type="interactions" value="183"/>
</dbReference>
<evidence type="ECO:0000313" key="9">
    <source>
        <dbReference type="Proteomes" id="UP000000536"/>
    </source>
</evidence>
<dbReference type="GO" id="GO:0009098">
    <property type="term" value="P:L-leucine biosynthetic process"/>
    <property type="evidence" value="ECO:0007669"/>
    <property type="project" value="InterPro"/>
</dbReference>
<dbReference type="PDB" id="5HN4">
    <property type="method" value="X-ray"/>
    <property type="resolution" value="2.64 A"/>
    <property type="chains" value="A=1-347"/>
</dbReference>
<comment type="similarity">
    <text evidence="2">Belongs to the isocitrate and isopropylmalate dehydrogenases family.</text>
</comment>
<dbReference type="PhylomeDB" id="Q5JFV8"/>
<sequence>MYRVAVIPGDGIGPEVIDGAVRVLKAVTGRVRFEYYEGGVDVFQECGSPIREEDLEEIRRSDAVLFGATTTPFDLPGYRSLILTLRKELGLYANLRIIPDLRTGREIVIVRENSEGLYFGIGAVVNGRAVDVRLITREGAERIARFAVEQAKARGSFITFVHKANVLTGDKFFRRIVREVAGEEGVEVRDAIIDSFTIKLVRNPWEHGVILSENLFGDILSDLATVHAGSIGIVPSGNYGDGIALFEPVHGSAPDIAGKGIANPIGAILSGAMLLDYLGLDGSLIRAAVRGYVVNGELTPDMGGRARTEDVVRGIIGEIEDLLSMDEVWRDEIRLSRLESDISRMAG</sequence>
<organism evidence="8 9">
    <name type="scientific">Thermococcus kodakarensis (strain ATCC BAA-918 / JCM 12380 / KOD1)</name>
    <name type="common">Pyrococcus kodakaraensis (strain KOD1)</name>
    <dbReference type="NCBI Taxonomy" id="69014"/>
    <lineage>
        <taxon>Archaea</taxon>
        <taxon>Methanobacteriati</taxon>
        <taxon>Methanobacteriota</taxon>
        <taxon>Thermococci</taxon>
        <taxon>Thermococcales</taxon>
        <taxon>Thermococcaceae</taxon>
        <taxon>Thermococcus</taxon>
    </lineage>
</organism>
<feature type="binding site" evidence="12">
    <location>
        <position position="80"/>
    </location>
    <ligand>
        <name>D-threo-isocitrate</name>
        <dbReference type="ChEBI" id="CHEBI:15562"/>
    </ligand>
</feature>
<dbReference type="PDBsum" id="5HN3"/>
<feature type="binding site" evidence="11 12">
    <location>
        <position position="222"/>
    </location>
    <ligand>
        <name>Mn(2+)</name>
        <dbReference type="ChEBI" id="CHEBI:29035"/>
    </ligand>
</feature>
<dbReference type="Pfam" id="PF00180">
    <property type="entry name" value="Iso_dh"/>
    <property type="match status" value="1"/>
</dbReference>
<evidence type="ECO:0000256" key="3">
    <source>
        <dbReference type="ARBA" id="ARBA00022723"/>
    </source>
</evidence>
<evidence type="ECO:0000259" key="7">
    <source>
        <dbReference type="SMART" id="SM01329"/>
    </source>
</evidence>
<feature type="binding site" evidence="11 12">
    <location>
        <position position="194"/>
    </location>
    <ligand>
        <name>Mn(2+)</name>
        <dbReference type="ChEBI" id="CHEBI:29035"/>
    </ligand>
</feature>
<dbReference type="BRENDA" id="1.1.1.286">
    <property type="organism ID" value="5246"/>
</dbReference>
<evidence type="ECO:0000256" key="5">
    <source>
        <dbReference type="ARBA" id="ARBA00023002"/>
    </source>
</evidence>
<accession>Q5JFV8</accession>
<dbReference type="NCBIfam" id="TIGR02088">
    <property type="entry name" value="LEU3_arch"/>
    <property type="match status" value="1"/>
</dbReference>
<dbReference type="GO" id="GO:0004449">
    <property type="term" value="F:isocitrate dehydrogenase (NAD+) activity"/>
    <property type="evidence" value="ECO:0000318"/>
    <property type="project" value="GO_Central"/>
</dbReference>
<keyword evidence="4" id="KW-0460">Magnesium</keyword>
<dbReference type="EnsemblBacteria" id="BAD84469">
    <property type="protein sequence ID" value="BAD84469"/>
    <property type="gene ID" value="TK0280"/>
</dbReference>
<evidence type="ECO:0007829" key="11">
    <source>
        <dbReference type="PDB" id="5HN4"/>
    </source>
</evidence>
<evidence type="ECO:0007829" key="10">
    <source>
        <dbReference type="PDB" id="5HN3"/>
    </source>
</evidence>
<dbReference type="InterPro" id="IPR019818">
    <property type="entry name" value="IsoCit/isopropylmalate_DH_CS"/>
</dbReference>
<dbReference type="GO" id="GO:0003862">
    <property type="term" value="F:3-isopropylmalate dehydrogenase activity"/>
    <property type="evidence" value="ECO:0007669"/>
    <property type="project" value="InterPro"/>
</dbReference>